<evidence type="ECO:0000256" key="1">
    <source>
        <dbReference type="ARBA" id="ARBA00023002"/>
    </source>
</evidence>
<dbReference type="Proteomes" id="UP001434337">
    <property type="component" value="Chromosome"/>
</dbReference>
<dbReference type="EC" id="1.2.1.79" evidence="5"/>
<proteinExistence type="inferred from homology"/>
<evidence type="ECO:0000313" key="5">
    <source>
        <dbReference type="EMBL" id="WZW99253.1"/>
    </source>
</evidence>
<evidence type="ECO:0000259" key="4">
    <source>
        <dbReference type="Pfam" id="PF00171"/>
    </source>
</evidence>
<accession>A0ABZ3C9Q8</accession>
<gene>
    <name evidence="5" type="ORF">PCC79_03385</name>
</gene>
<feature type="active site" evidence="2">
    <location>
        <position position="257"/>
    </location>
</feature>
<dbReference type="EMBL" id="CP115965">
    <property type="protein sequence ID" value="WZW99253.1"/>
    <property type="molecule type" value="Genomic_DNA"/>
</dbReference>
<dbReference type="NCBIfam" id="NF006916">
    <property type="entry name" value="PRK09407.1"/>
    <property type="match status" value="1"/>
</dbReference>
<dbReference type="SUPFAM" id="SSF53720">
    <property type="entry name" value="ALDH-like"/>
    <property type="match status" value="1"/>
</dbReference>
<dbReference type="InterPro" id="IPR016161">
    <property type="entry name" value="Ald_DH/histidinol_DH"/>
</dbReference>
<dbReference type="RefSeq" id="WP_232549609.1">
    <property type="nucleotide sequence ID" value="NZ_CP115965.1"/>
</dbReference>
<name>A0ABZ3C9Q8_9ACTN</name>
<dbReference type="InterPro" id="IPR016162">
    <property type="entry name" value="Ald_DH_N"/>
</dbReference>
<dbReference type="PROSITE" id="PS00687">
    <property type="entry name" value="ALDEHYDE_DEHYDR_GLU"/>
    <property type="match status" value="1"/>
</dbReference>
<evidence type="ECO:0000256" key="2">
    <source>
        <dbReference type="PROSITE-ProRule" id="PRU10007"/>
    </source>
</evidence>
<comment type="similarity">
    <text evidence="3">Belongs to the aldehyde dehydrogenase family.</text>
</comment>
<dbReference type="InterPro" id="IPR015590">
    <property type="entry name" value="Aldehyde_DH_dom"/>
</dbReference>
<sequence length="519" mass="54867">MTHVSATRLLPAATVARLTQLVHAEGATTRATFSPLDASALAEIPQSTPADVAQACAVAQAAQPEWAGLGPAARGRRLVEFHDLLLAHQAPLADLIVAETGKARRDAIEEIFHVAMTARYYGQHAARILRSERRPGLFPVLTRIDVHHHPKGVVGVISPWNYPLTMGFSDGLPALAAGNTVVAKPDAQTMLSALAGLELLREAGVPEGAWQIVAGPGDVIGGAIIDHTDHVCFTGSTPTGRLVAARAGQRLIGASLELGGKNPMIVCADADLDAAVDGALRGCFANAGQLCVSFERIYVAREVYADFRDRFVAAVRALDLRVGLAWEPDVGTLTSEAQLAKVSDAVEDARVKGATVLTGGRARPDLAPWSYEPTVLEGVRPGMACWREETFGPVVALYPFDGEDEAVDLANDSVHGLNASVWTADQRRGRALASRIRTGTVNVNEAIGATFASMAAPMGGMRDSGLGRRQGPEGLLRFTETQAVGTQRGLGLGTPAGQTKEQFAATMTKGLRLLRALRR</sequence>
<keyword evidence="1 3" id="KW-0560">Oxidoreductase</keyword>
<organism evidence="5 6">
    <name type="scientific">Propioniciclava soli</name>
    <dbReference type="NCBI Taxonomy" id="2775081"/>
    <lineage>
        <taxon>Bacteria</taxon>
        <taxon>Bacillati</taxon>
        <taxon>Actinomycetota</taxon>
        <taxon>Actinomycetes</taxon>
        <taxon>Propionibacteriales</taxon>
        <taxon>Propionibacteriaceae</taxon>
        <taxon>Propioniciclava</taxon>
    </lineage>
</organism>
<evidence type="ECO:0000256" key="3">
    <source>
        <dbReference type="RuleBase" id="RU003345"/>
    </source>
</evidence>
<dbReference type="InterPro" id="IPR016163">
    <property type="entry name" value="Ald_DH_C"/>
</dbReference>
<dbReference type="Gene3D" id="3.40.309.10">
    <property type="entry name" value="Aldehyde Dehydrogenase, Chain A, domain 2"/>
    <property type="match status" value="1"/>
</dbReference>
<dbReference type="GO" id="GO:0036243">
    <property type="term" value="F:succinate-semialdehyde dehydrogenase (NADP+) activity"/>
    <property type="evidence" value="ECO:0007669"/>
    <property type="project" value="UniProtKB-EC"/>
</dbReference>
<reference evidence="5 6" key="1">
    <citation type="journal article" date="2023" name="Environ Microbiome">
        <title>A coral-associated actinobacterium mitigates coral bleaching under heat stress.</title>
        <authorList>
            <person name="Li J."/>
            <person name="Zou Y."/>
            <person name="Li Q."/>
            <person name="Zhang J."/>
            <person name="Bourne D.G."/>
            <person name="Lyu Y."/>
            <person name="Liu C."/>
            <person name="Zhang S."/>
        </authorList>
    </citation>
    <scope>NUCLEOTIDE SEQUENCE [LARGE SCALE GENOMIC DNA]</scope>
    <source>
        <strain evidence="5 6">SCSIO 13291</strain>
    </source>
</reference>
<dbReference type="InterPro" id="IPR029510">
    <property type="entry name" value="Ald_DH_CS_GLU"/>
</dbReference>
<evidence type="ECO:0000313" key="6">
    <source>
        <dbReference type="Proteomes" id="UP001434337"/>
    </source>
</evidence>
<protein>
    <submittedName>
        <fullName evidence="5">Succinic semialdehyde dehydrogenase</fullName>
        <ecNumber evidence="5">1.2.1.79</ecNumber>
    </submittedName>
</protein>
<dbReference type="Gene3D" id="3.40.605.10">
    <property type="entry name" value="Aldehyde Dehydrogenase, Chain A, domain 1"/>
    <property type="match status" value="1"/>
</dbReference>
<dbReference type="PANTHER" id="PTHR11699">
    <property type="entry name" value="ALDEHYDE DEHYDROGENASE-RELATED"/>
    <property type="match status" value="1"/>
</dbReference>
<keyword evidence="6" id="KW-1185">Reference proteome</keyword>
<feature type="domain" description="Aldehyde dehydrogenase" evidence="4">
    <location>
        <begin position="25"/>
        <end position="484"/>
    </location>
</feature>
<dbReference type="Pfam" id="PF00171">
    <property type="entry name" value="Aldedh"/>
    <property type="match status" value="1"/>
</dbReference>